<dbReference type="Proteomes" id="UP000275461">
    <property type="component" value="Unassembled WGS sequence"/>
</dbReference>
<evidence type="ECO:0000256" key="9">
    <source>
        <dbReference type="ARBA" id="ARBA00023136"/>
    </source>
</evidence>
<accession>A0A498BUF7</accession>
<dbReference type="Pfam" id="PF13609">
    <property type="entry name" value="Porin_4"/>
    <property type="match status" value="1"/>
</dbReference>
<dbReference type="GO" id="GO:0009279">
    <property type="term" value="C:cell outer membrane"/>
    <property type="evidence" value="ECO:0007669"/>
    <property type="project" value="UniProtKB-SubCell"/>
</dbReference>
<evidence type="ECO:0000256" key="5">
    <source>
        <dbReference type="ARBA" id="ARBA00022692"/>
    </source>
</evidence>
<evidence type="ECO:0000259" key="12">
    <source>
        <dbReference type="Pfam" id="PF13609"/>
    </source>
</evidence>
<name>A0A498BUF7_9GAMM</name>
<dbReference type="EMBL" id="RCDA01000004">
    <property type="protein sequence ID" value="RLK47052.1"/>
    <property type="molecule type" value="Genomic_DNA"/>
</dbReference>
<dbReference type="Gene3D" id="2.40.160.10">
    <property type="entry name" value="Porin"/>
    <property type="match status" value="1"/>
</dbReference>
<keyword evidence="7" id="KW-0406">Ion transport</keyword>
<protein>
    <submittedName>
        <fullName evidence="13">Putative porin</fullName>
    </submittedName>
</protein>
<keyword evidence="3" id="KW-0813">Transport</keyword>
<proteinExistence type="predicted"/>
<comment type="subunit">
    <text evidence="2">Homotrimer.</text>
</comment>
<organism evidence="13 14">
    <name type="scientific">Alkalispirillum mobile</name>
    <dbReference type="NCBI Taxonomy" id="85925"/>
    <lineage>
        <taxon>Bacteria</taxon>
        <taxon>Pseudomonadati</taxon>
        <taxon>Pseudomonadota</taxon>
        <taxon>Gammaproteobacteria</taxon>
        <taxon>Chromatiales</taxon>
        <taxon>Ectothiorhodospiraceae</taxon>
        <taxon>Alkalispirillum</taxon>
    </lineage>
</organism>
<sequence>MMRKAAFASVCVAAMALPAAASAADIEVYGQAHLAASYLDNDEDYSAFNLSSNASRLGFRAGHDFLPNLRGLIQIEGQVDFDSNDSDYEVNSRDTFAGLTGDWGLLRVGRFDTPMKILRTRVDFFGNQLGDARNAIGGNSPGARSGFDSRFKNGIAYRTPSINGFTGEIHYSPETDSGSNAADSNDNDAWSASVTFRQGDLYAAAAYERWSFAEDEFEDGDGNTQQFEYDSREAFRLAAYYDLGPVRLAGLYQQAQDPDDDAYGFGVRWSLDSQWALKAQYYALDADDSDYDTNLIALGVDYQVVPELRLYLNYARISNDDEQGREPWTTASTLSGTGEVGHDPQGVALGMIYNF</sequence>
<reference evidence="13 14" key="1">
    <citation type="submission" date="2018-10" db="EMBL/GenBank/DDBJ databases">
        <title>Genomic Encyclopedia of Type Strains, Phase IV (KMG-IV): sequencing the most valuable type-strain genomes for metagenomic binning, comparative biology and taxonomic classification.</title>
        <authorList>
            <person name="Goeker M."/>
        </authorList>
    </citation>
    <scope>NUCLEOTIDE SEQUENCE [LARGE SCALE GENOMIC DNA]</scope>
    <source>
        <strain evidence="13 14">DSM 12769</strain>
    </source>
</reference>
<dbReference type="SUPFAM" id="SSF56935">
    <property type="entry name" value="Porins"/>
    <property type="match status" value="1"/>
</dbReference>
<comment type="caution">
    <text evidence="13">The sequence shown here is derived from an EMBL/GenBank/DDBJ whole genome shotgun (WGS) entry which is preliminary data.</text>
</comment>
<evidence type="ECO:0000256" key="6">
    <source>
        <dbReference type="ARBA" id="ARBA00022729"/>
    </source>
</evidence>
<evidence type="ECO:0000256" key="2">
    <source>
        <dbReference type="ARBA" id="ARBA00011233"/>
    </source>
</evidence>
<dbReference type="InterPro" id="IPR050298">
    <property type="entry name" value="Gram-neg_bact_OMP"/>
</dbReference>
<dbReference type="GO" id="GO:0015288">
    <property type="term" value="F:porin activity"/>
    <property type="evidence" value="ECO:0007669"/>
    <property type="project" value="UniProtKB-KW"/>
</dbReference>
<dbReference type="PANTHER" id="PTHR34501">
    <property type="entry name" value="PROTEIN YDDL-RELATED"/>
    <property type="match status" value="1"/>
</dbReference>
<keyword evidence="8" id="KW-0626">Porin</keyword>
<evidence type="ECO:0000256" key="1">
    <source>
        <dbReference type="ARBA" id="ARBA00004571"/>
    </source>
</evidence>
<dbReference type="PANTHER" id="PTHR34501:SF9">
    <property type="entry name" value="MAJOR OUTER MEMBRANE PROTEIN P.IA"/>
    <property type="match status" value="1"/>
</dbReference>
<keyword evidence="4" id="KW-1134">Transmembrane beta strand</keyword>
<feature type="signal peptide" evidence="11">
    <location>
        <begin position="1"/>
        <end position="23"/>
    </location>
</feature>
<feature type="chain" id="PRO_5019802733" evidence="11">
    <location>
        <begin position="24"/>
        <end position="355"/>
    </location>
</feature>
<dbReference type="AlphaFoldDB" id="A0A498BUF7"/>
<evidence type="ECO:0000256" key="7">
    <source>
        <dbReference type="ARBA" id="ARBA00023065"/>
    </source>
</evidence>
<dbReference type="GO" id="GO:0046930">
    <property type="term" value="C:pore complex"/>
    <property type="evidence" value="ECO:0007669"/>
    <property type="project" value="UniProtKB-KW"/>
</dbReference>
<evidence type="ECO:0000313" key="13">
    <source>
        <dbReference type="EMBL" id="RLK47052.1"/>
    </source>
</evidence>
<evidence type="ECO:0000256" key="10">
    <source>
        <dbReference type="ARBA" id="ARBA00023237"/>
    </source>
</evidence>
<comment type="subcellular location">
    <subcellularLocation>
        <location evidence="1">Cell outer membrane</location>
        <topology evidence="1">Multi-pass membrane protein</topology>
    </subcellularLocation>
</comment>
<evidence type="ECO:0000256" key="8">
    <source>
        <dbReference type="ARBA" id="ARBA00023114"/>
    </source>
</evidence>
<evidence type="ECO:0000256" key="11">
    <source>
        <dbReference type="SAM" id="SignalP"/>
    </source>
</evidence>
<feature type="domain" description="Porin" evidence="12">
    <location>
        <begin position="13"/>
        <end position="321"/>
    </location>
</feature>
<dbReference type="OrthoDB" id="8173690at2"/>
<evidence type="ECO:0000313" key="14">
    <source>
        <dbReference type="Proteomes" id="UP000275461"/>
    </source>
</evidence>
<gene>
    <name evidence="13" type="ORF">DFR31_2366</name>
</gene>
<keyword evidence="10" id="KW-0998">Cell outer membrane</keyword>
<dbReference type="CDD" id="cd00342">
    <property type="entry name" value="gram_neg_porins"/>
    <property type="match status" value="1"/>
</dbReference>
<keyword evidence="6 11" id="KW-0732">Signal</keyword>
<keyword evidence="5" id="KW-0812">Transmembrane</keyword>
<evidence type="ECO:0000256" key="4">
    <source>
        <dbReference type="ARBA" id="ARBA00022452"/>
    </source>
</evidence>
<dbReference type="RefSeq" id="WP_121442885.1">
    <property type="nucleotide sequence ID" value="NZ_RCDA01000004.1"/>
</dbReference>
<keyword evidence="9" id="KW-0472">Membrane</keyword>
<dbReference type="GO" id="GO:0006811">
    <property type="term" value="P:monoatomic ion transport"/>
    <property type="evidence" value="ECO:0007669"/>
    <property type="project" value="UniProtKB-KW"/>
</dbReference>
<dbReference type="InterPro" id="IPR023614">
    <property type="entry name" value="Porin_dom_sf"/>
</dbReference>
<evidence type="ECO:0000256" key="3">
    <source>
        <dbReference type="ARBA" id="ARBA00022448"/>
    </source>
</evidence>
<dbReference type="InterPro" id="IPR033900">
    <property type="entry name" value="Gram_neg_porin_domain"/>
</dbReference>
<keyword evidence="14" id="KW-1185">Reference proteome</keyword>